<evidence type="ECO:0000313" key="3">
    <source>
        <dbReference type="Proteomes" id="UP000799118"/>
    </source>
</evidence>
<gene>
    <name evidence="2" type="ORF">BT96DRAFT_947359</name>
</gene>
<keyword evidence="3" id="KW-1185">Reference proteome</keyword>
<dbReference type="Proteomes" id="UP000799118">
    <property type="component" value="Unassembled WGS sequence"/>
</dbReference>
<evidence type="ECO:0000313" key="2">
    <source>
        <dbReference type="EMBL" id="KAE9388786.1"/>
    </source>
</evidence>
<name>A0A6A4GTM3_9AGAR</name>
<accession>A0A6A4GTM3</accession>
<dbReference type="EMBL" id="ML769727">
    <property type="protein sequence ID" value="KAE9388786.1"/>
    <property type="molecule type" value="Genomic_DNA"/>
</dbReference>
<evidence type="ECO:0000256" key="1">
    <source>
        <dbReference type="SAM" id="MobiDB-lite"/>
    </source>
</evidence>
<feature type="compositionally biased region" description="Polar residues" evidence="1">
    <location>
        <begin position="1"/>
        <end position="19"/>
    </location>
</feature>
<feature type="region of interest" description="Disordered" evidence="1">
    <location>
        <begin position="1"/>
        <end position="99"/>
    </location>
</feature>
<proteinExistence type="predicted"/>
<organism evidence="2 3">
    <name type="scientific">Gymnopus androsaceus JB14</name>
    <dbReference type="NCBI Taxonomy" id="1447944"/>
    <lineage>
        <taxon>Eukaryota</taxon>
        <taxon>Fungi</taxon>
        <taxon>Dikarya</taxon>
        <taxon>Basidiomycota</taxon>
        <taxon>Agaricomycotina</taxon>
        <taxon>Agaricomycetes</taxon>
        <taxon>Agaricomycetidae</taxon>
        <taxon>Agaricales</taxon>
        <taxon>Marasmiineae</taxon>
        <taxon>Omphalotaceae</taxon>
        <taxon>Gymnopus</taxon>
    </lineage>
</organism>
<protein>
    <submittedName>
        <fullName evidence="2">Uncharacterized protein</fullName>
    </submittedName>
</protein>
<reference evidence="2" key="1">
    <citation type="journal article" date="2019" name="Environ. Microbiol.">
        <title>Fungal ecological strategies reflected in gene transcription - a case study of two litter decomposers.</title>
        <authorList>
            <person name="Barbi F."/>
            <person name="Kohler A."/>
            <person name="Barry K."/>
            <person name="Baskaran P."/>
            <person name="Daum C."/>
            <person name="Fauchery L."/>
            <person name="Ihrmark K."/>
            <person name="Kuo A."/>
            <person name="LaButti K."/>
            <person name="Lipzen A."/>
            <person name="Morin E."/>
            <person name="Grigoriev I.V."/>
            <person name="Henrissat B."/>
            <person name="Lindahl B."/>
            <person name="Martin F."/>
        </authorList>
    </citation>
    <scope>NUCLEOTIDE SEQUENCE</scope>
    <source>
        <strain evidence="2">JB14</strain>
    </source>
</reference>
<dbReference type="AlphaFoldDB" id="A0A6A4GTM3"/>
<sequence>MPNLTYLNRKQNNASSFESATADAAKSSSPDGRQVRRKRIMNEGFSSSRKPAFQVQGGTKRGRSPFAEASGKSKLSNSEASEDRISDEDNEGVSLAIRSPVPAILKDETKADCQKQRPQRDIAEYASPNMCSLDRTKRNLMIDLSYDCKNSEGYLHFDPKVKSACSRFDDREKSFLFACGLKARRYGKQRPFEVKLSKSLSTTIISIPSLDRDRKSAVQITEEKLALNNLKSDNRYNCSELEDSRSLEPFSTYRQEIVSAQAYGVTTTGTAGTGTYSISIDASDSTAVPISSTGSSNSTTNSDASTGKNGVFIAQVPMTLVGVIELVAVAVAGFN</sequence>